<sequence>MDDQELVPLPLETICIAFSQLGDRVNAALRTQIGDQLRLQEQHGGVLQLQEAIQQHIHIIPPAEWQIMEDSLLRMLESLSSAVVQSGDLPATTSVTVATTTHTGRRGRPRIEIDQVFLEHALQLRGPGPFVGVL</sequence>
<dbReference type="Proteomes" id="UP001221757">
    <property type="component" value="Unassembled WGS sequence"/>
</dbReference>
<accession>A0AAD7G5I1</accession>
<evidence type="ECO:0000313" key="1">
    <source>
        <dbReference type="EMBL" id="KAJ7657962.1"/>
    </source>
</evidence>
<comment type="caution">
    <text evidence="1">The sequence shown here is derived from an EMBL/GenBank/DDBJ whole genome shotgun (WGS) entry which is preliminary data.</text>
</comment>
<keyword evidence="2" id="KW-1185">Reference proteome</keyword>
<reference evidence="1" key="1">
    <citation type="submission" date="2023-03" db="EMBL/GenBank/DDBJ databases">
        <title>Massive genome expansion in bonnet fungi (Mycena s.s.) driven by repeated elements and novel gene families across ecological guilds.</title>
        <authorList>
            <consortium name="Lawrence Berkeley National Laboratory"/>
            <person name="Harder C.B."/>
            <person name="Miyauchi S."/>
            <person name="Viragh M."/>
            <person name="Kuo A."/>
            <person name="Thoen E."/>
            <person name="Andreopoulos B."/>
            <person name="Lu D."/>
            <person name="Skrede I."/>
            <person name="Drula E."/>
            <person name="Henrissat B."/>
            <person name="Morin E."/>
            <person name="Kohler A."/>
            <person name="Barry K."/>
            <person name="LaButti K."/>
            <person name="Morin E."/>
            <person name="Salamov A."/>
            <person name="Lipzen A."/>
            <person name="Mereny Z."/>
            <person name="Hegedus B."/>
            <person name="Baldrian P."/>
            <person name="Stursova M."/>
            <person name="Weitz H."/>
            <person name="Taylor A."/>
            <person name="Grigoriev I.V."/>
            <person name="Nagy L.G."/>
            <person name="Martin F."/>
            <person name="Kauserud H."/>
        </authorList>
    </citation>
    <scope>NUCLEOTIDE SEQUENCE</scope>
    <source>
        <strain evidence="1">CBHHK067</strain>
    </source>
</reference>
<protein>
    <submittedName>
        <fullName evidence="1">Uncharacterized protein</fullName>
    </submittedName>
</protein>
<proteinExistence type="predicted"/>
<gene>
    <name evidence="1" type="ORF">B0H17DRAFT_1213354</name>
</gene>
<evidence type="ECO:0000313" key="2">
    <source>
        <dbReference type="Proteomes" id="UP001221757"/>
    </source>
</evidence>
<dbReference type="AlphaFoldDB" id="A0AAD7G5I1"/>
<dbReference type="EMBL" id="JARKIE010000285">
    <property type="protein sequence ID" value="KAJ7657962.1"/>
    <property type="molecule type" value="Genomic_DNA"/>
</dbReference>
<organism evidence="1 2">
    <name type="scientific">Mycena rosella</name>
    <name type="common">Pink bonnet</name>
    <name type="synonym">Agaricus rosellus</name>
    <dbReference type="NCBI Taxonomy" id="1033263"/>
    <lineage>
        <taxon>Eukaryota</taxon>
        <taxon>Fungi</taxon>
        <taxon>Dikarya</taxon>
        <taxon>Basidiomycota</taxon>
        <taxon>Agaricomycotina</taxon>
        <taxon>Agaricomycetes</taxon>
        <taxon>Agaricomycetidae</taxon>
        <taxon>Agaricales</taxon>
        <taxon>Marasmiineae</taxon>
        <taxon>Mycenaceae</taxon>
        <taxon>Mycena</taxon>
    </lineage>
</organism>
<name>A0AAD7G5I1_MYCRO</name>